<dbReference type="EMBL" id="PQIB02000011">
    <property type="protein sequence ID" value="RLM85562.1"/>
    <property type="molecule type" value="Genomic_DNA"/>
</dbReference>
<feature type="compositionally biased region" description="Basic and acidic residues" evidence="1">
    <location>
        <begin position="11"/>
        <end position="21"/>
    </location>
</feature>
<dbReference type="Proteomes" id="UP000275267">
    <property type="component" value="Unassembled WGS sequence"/>
</dbReference>
<comment type="caution">
    <text evidence="2">The sequence shown here is derived from an EMBL/GenBank/DDBJ whole genome shotgun (WGS) entry which is preliminary data.</text>
</comment>
<sequence length="131" mass="14777">MRLFHDDDDEPHLAPGERYEYTLKNKSGDVVCHNYTTPSYTPDSPTPKPHFCVVGVCTPIGGHDKSVKPALTPKDKEQAKSLASSPSCSKIRRHRSPPPIKRPLEQYESSEEKTPNSTRRQSLRFVESTRS</sequence>
<reference evidence="3" key="1">
    <citation type="journal article" date="2019" name="Nat. Commun.">
        <title>The genome of broomcorn millet.</title>
        <authorList>
            <person name="Zou C."/>
            <person name="Miki D."/>
            <person name="Li D."/>
            <person name="Tang Q."/>
            <person name="Xiao L."/>
            <person name="Rajput S."/>
            <person name="Deng P."/>
            <person name="Jia W."/>
            <person name="Huang R."/>
            <person name="Zhang M."/>
            <person name="Sun Y."/>
            <person name="Hu J."/>
            <person name="Fu X."/>
            <person name="Schnable P.S."/>
            <person name="Li F."/>
            <person name="Zhang H."/>
            <person name="Feng B."/>
            <person name="Zhu X."/>
            <person name="Liu R."/>
            <person name="Schnable J.C."/>
            <person name="Zhu J.-K."/>
            <person name="Zhang H."/>
        </authorList>
    </citation>
    <scope>NUCLEOTIDE SEQUENCE [LARGE SCALE GENOMIC DNA]</scope>
</reference>
<name>A0A3L6QNY2_PANMI</name>
<feature type="compositionally biased region" description="Basic and acidic residues" evidence="1">
    <location>
        <begin position="102"/>
        <end position="114"/>
    </location>
</feature>
<feature type="compositionally biased region" description="Basic and acidic residues" evidence="1">
    <location>
        <begin position="63"/>
        <end position="79"/>
    </location>
</feature>
<evidence type="ECO:0000313" key="3">
    <source>
        <dbReference type="Proteomes" id="UP000275267"/>
    </source>
</evidence>
<feature type="region of interest" description="Disordered" evidence="1">
    <location>
        <begin position="63"/>
        <end position="131"/>
    </location>
</feature>
<dbReference type="AlphaFoldDB" id="A0A3L6QNY2"/>
<organism evidence="2 3">
    <name type="scientific">Panicum miliaceum</name>
    <name type="common">Proso millet</name>
    <name type="synonym">Broomcorn millet</name>
    <dbReference type="NCBI Taxonomy" id="4540"/>
    <lineage>
        <taxon>Eukaryota</taxon>
        <taxon>Viridiplantae</taxon>
        <taxon>Streptophyta</taxon>
        <taxon>Embryophyta</taxon>
        <taxon>Tracheophyta</taxon>
        <taxon>Spermatophyta</taxon>
        <taxon>Magnoliopsida</taxon>
        <taxon>Liliopsida</taxon>
        <taxon>Poales</taxon>
        <taxon>Poaceae</taxon>
        <taxon>PACMAD clade</taxon>
        <taxon>Panicoideae</taxon>
        <taxon>Panicodae</taxon>
        <taxon>Paniceae</taxon>
        <taxon>Panicinae</taxon>
        <taxon>Panicum</taxon>
        <taxon>Panicum sect. Panicum</taxon>
    </lineage>
</organism>
<feature type="compositionally biased region" description="Acidic residues" evidence="1">
    <location>
        <begin position="1"/>
        <end position="10"/>
    </location>
</feature>
<gene>
    <name evidence="2" type="ORF">C2845_PM04G11220</name>
</gene>
<evidence type="ECO:0000313" key="2">
    <source>
        <dbReference type="EMBL" id="RLM85562.1"/>
    </source>
</evidence>
<evidence type="ECO:0000256" key="1">
    <source>
        <dbReference type="SAM" id="MobiDB-lite"/>
    </source>
</evidence>
<keyword evidence="3" id="KW-1185">Reference proteome</keyword>
<dbReference type="OrthoDB" id="10434551at2759"/>
<feature type="region of interest" description="Disordered" evidence="1">
    <location>
        <begin position="1"/>
        <end position="21"/>
    </location>
</feature>
<accession>A0A3L6QNY2</accession>
<protein>
    <submittedName>
        <fullName evidence="2">Uncharacterized protein</fullName>
    </submittedName>
</protein>
<proteinExistence type="predicted"/>